<dbReference type="RefSeq" id="WP_155613018.1">
    <property type="nucleotide sequence ID" value="NZ_WNZW01000014.1"/>
</dbReference>
<name>A0A7X2Z523_9BACL</name>
<comment type="caution">
    <text evidence="2">The sequence shown here is derived from an EMBL/GenBank/DDBJ whole genome shotgun (WGS) entry which is preliminary data.</text>
</comment>
<dbReference type="GO" id="GO:0016787">
    <property type="term" value="F:hydrolase activity"/>
    <property type="evidence" value="ECO:0007669"/>
    <property type="project" value="UniProtKB-KW"/>
</dbReference>
<dbReference type="SUPFAM" id="SSF56784">
    <property type="entry name" value="HAD-like"/>
    <property type="match status" value="1"/>
</dbReference>
<dbReference type="InterPro" id="IPR023214">
    <property type="entry name" value="HAD_sf"/>
</dbReference>
<evidence type="ECO:0000313" key="3">
    <source>
        <dbReference type="Proteomes" id="UP000447876"/>
    </source>
</evidence>
<dbReference type="EMBL" id="WNZW01000014">
    <property type="protein sequence ID" value="MUG47645.1"/>
    <property type="molecule type" value="Genomic_DNA"/>
</dbReference>
<gene>
    <name evidence="2" type="ORF">GNP95_22075</name>
</gene>
<dbReference type="PANTHER" id="PTHR43316">
    <property type="entry name" value="HYDROLASE, HALOACID DELAHOGENASE-RELATED"/>
    <property type="match status" value="1"/>
</dbReference>
<dbReference type="OrthoDB" id="2081981at2"/>
<dbReference type="Gene3D" id="3.40.50.1000">
    <property type="entry name" value="HAD superfamily/HAD-like"/>
    <property type="match status" value="1"/>
</dbReference>
<dbReference type="AlphaFoldDB" id="A0A7X2Z523"/>
<dbReference type="InterPro" id="IPR036412">
    <property type="entry name" value="HAD-like_sf"/>
</dbReference>
<accession>A0A7X2Z523</accession>
<evidence type="ECO:0000313" key="2">
    <source>
        <dbReference type="EMBL" id="MUG47645.1"/>
    </source>
</evidence>
<organism evidence="2 3">
    <name type="scientific">Paenibacillus woosongensis</name>
    <dbReference type="NCBI Taxonomy" id="307580"/>
    <lineage>
        <taxon>Bacteria</taxon>
        <taxon>Bacillati</taxon>
        <taxon>Bacillota</taxon>
        <taxon>Bacilli</taxon>
        <taxon>Bacillales</taxon>
        <taxon>Paenibacillaceae</taxon>
        <taxon>Paenibacillus</taxon>
    </lineage>
</organism>
<sequence length="280" mass="31508">MEWINNIQVLVLDMDGTLYQDESFIEPYLSYLFQGHGGNSGVSMWQREAESILAGKHTLKIGHFFSRSLKSGVEYRNGEIAGLYDWEGKKIEPSGASLDIIRDIQYIGDAWGVVGAIADYADVPASVRTQAFMSIRRDMISTLNCVKPHDGVAAALRGLKSVRHKLLMTNSPKEAAQDFVERLGLDNVFDAVIYGGNKPQGLADYLQEYINGNGIFPDQIVSIGDNAWNDLYPVKKMGGRTIWISPYETFDKEKWDLRLRTLDDLEDFLVKLEERLAVHP</sequence>
<keyword evidence="1 2" id="KW-0378">Hydrolase</keyword>
<evidence type="ECO:0000256" key="1">
    <source>
        <dbReference type="ARBA" id="ARBA00022801"/>
    </source>
</evidence>
<protein>
    <submittedName>
        <fullName evidence="2">HAD hydrolase-like protein</fullName>
    </submittedName>
</protein>
<dbReference type="Pfam" id="PF00702">
    <property type="entry name" value="Hydrolase"/>
    <property type="match status" value="1"/>
</dbReference>
<dbReference type="Proteomes" id="UP000447876">
    <property type="component" value="Unassembled WGS sequence"/>
</dbReference>
<dbReference type="InterPro" id="IPR051540">
    <property type="entry name" value="S-2-haloacid_dehalogenase"/>
</dbReference>
<reference evidence="2 3" key="1">
    <citation type="submission" date="2019-11" db="EMBL/GenBank/DDBJ databases">
        <title>Draft genome sequences of five Paenibacillus species of dairy origin.</title>
        <authorList>
            <person name="Olajide A.M."/>
            <person name="Chen S."/>
            <person name="Lapointe G."/>
        </authorList>
    </citation>
    <scope>NUCLEOTIDE SEQUENCE [LARGE SCALE GENOMIC DNA]</scope>
    <source>
        <strain evidence="2 3">12CR55</strain>
    </source>
</reference>
<proteinExistence type="predicted"/>